<dbReference type="Proteomes" id="UP000032309">
    <property type="component" value="Unassembled WGS sequence"/>
</dbReference>
<accession>A0ABQ0JWI1</accession>
<evidence type="ECO:0000256" key="9">
    <source>
        <dbReference type="RuleBase" id="RU361157"/>
    </source>
</evidence>
<evidence type="ECO:0000256" key="3">
    <source>
        <dbReference type="ARBA" id="ARBA00022448"/>
    </source>
</evidence>
<keyword evidence="8 9" id="KW-0472">Membrane</keyword>
<keyword evidence="3 9" id="KW-0813">Transport</keyword>
<comment type="caution">
    <text evidence="11">The sequence shown here is derived from an EMBL/GenBank/DDBJ whole genome shotgun (WGS) entry which is preliminary data.</text>
</comment>
<dbReference type="PANTHER" id="PTHR30413">
    <property type="entry name" value="INNER MEMBRANE TRANSPORT PERMEASE"/>
    <property type="match status" value="1"/>
</dbReference>
<evidence type="ECO:0000313" key="11">
    <source>
        <dbReference type="EMBL" id="GAN33102.1"/>
    </source>
</evidence>
<evidence type="ECO:0000256" key="7">
    <source>
        <dbReference type="ARBA" id="ARBA00022989"/>
    </source>
</evidence>
<protein>
    <recommendedName>
        <fullName evidence="9">Transport permease protein</fullName>
    </recommendedName>
</protein>
<name>A0ABQ0JWI1_9BACT</name>
<dbReference type="InterPro" id="IPR047817">
    <property type="entry name" value="ABC2_TM_bact-type"/>
</dbReference>
<feature type="domain" description="ABC transmembrane type-2" evidence="10">
    <location>
        <begin position="28"/>
        <end position="246"/>
    </location>
</feature>
<evidence type="ECO:0000259" key="10">
    <source>
        <dbReference type="PROSITE" id="PS51012"/>
    </source>
</evidence>
<comment type="similarity">
    <text evidence="2 9">Belongs to the ABC-2 integral membrane protein family.</text>
</comment>
<feature type="transmembrane region" description="Helical" evidence="9">
    <location>
        <begin position="110"/>
        <end position="127"/>
    </location>
</feature>
<feature type="transmembrane region" description="Helical" evidence="9">
    <location>
        <begin position="225"/>
        <end position="243"/>
    </location>
</feature>
<reference evidence="12" key="1">
    <citation type="journal article" date="2015" name="Genome Announc.">
        <title>Draft Genome Sequence of an Anaerobic Ammonium-Oxidizing Bacterium, "Candidatus Brocadia sinica".</title>
        <authorList>
            <person name="Oshiki M."/>
            <person name="Shinyako-Hata K."/>
            <person name="Satoh H."/>
            <person name="Okabe S."/>
        </authorList>
    </citation>
    <scope>NUCLEOTIDE SEQUENCE [LARGE SCALE GENOMIC DNA]</scope>
    <source>
        <strain evidence="12">JPN1</strain>
    </source>
</reference>
<feature type="transmembrane region" description="Helical" evidence="9">
    <location>
        <begin position="31"/>
        <end position="49"/>
    </location>
</feature>
<evidence type="ECO:0000256" key="5">
    <source>
        <dbReference type="ARBA" id="ARBA00022519"/>
    </source>
</evidence>
<keyword evidence="5" id="KW-0997">Cell inner membrane</keyword>
<organism evidence="11 12">
    <name type="scientific">Candidatus Brocadia sinica JPN1</name>
    <dbReference type="NCBI Taxonomy" id="1197129"/>
    <lineage>
        <taxon>Bacteria</taxon>
        <taxon>Pseudomonadati</taxon>
        <taxon>Planctomycetota</taxon>
        <taxon>Candidatus Brocadiia</taxon>
        <taxon>Candidatus Brocadiales</taxon>
        <taxon>Candidatus Brocadiaceae</taxon>
        <taxon>Candidatus Brocadia</taxon>
    </lineage>
</organism>
<dbReference type="Pfam" id="PF01061">
    <property type="entry name" value="ABC2_membrane"/>
    <property type="match status" value="1"/>
</dbReference>
<feature type="transmembrane region" description="Helical" evidence="9">
    <location>
        <begin position="197"/>
        <end position="219"/>
    </location>
</feature>
<dbReference type="PROSITE" id="PS51012">
    <property type="entry name" value="ABC_TM2"/>
    <property type="match status" value="1"/>
</dbReference>
<dbReference type="RefSeq" id="WP_052563158.1">
    <property type="nucleotide sequence ID" value="NZ_BAFN01000001.1"/>
</dbReference>
<dbReference type="EMBL" id="BAFN01000001">
    <property type="protein sequence ID" value="GAN33102.1"/>
    <property type="molecule type" value="Genomic_DNA"/>
</dbReference>
<keyword evidence="4 9" id="KW-1003">Cell membrane</keyword>
<evidence type="ECO:0000256" key="6">
    <source>
        <dbReference type="ARBA" id="ARBA00022692"/>
    </source>
</evidence>
<dbReference type="InterPro" id="IPR013525">
    <property type="entry name" value="ABC2_TM"/>
</dbReference>
<comment type="subcellular location">
    <subcellularLocation>
        <location evidence="1">Cell inner membrane</location>
        <topology evidence="1">Multi-pass membrane protein</topology>
    </subcellularLocation>
    <subcellularLocation>
        <location evidence="9">Cell membrane</location>
        <topology evidence="9">Multi-pass membrane protein</topology>
    </subcellularLocation>
</comment>
<feature type="transmembrane region" description="Helical" evidence="9">
    <location>
        <begin position="134"/>
        <end position="162"/>
    </location>
</feature>
<sequence>MNSLSYNFDLIRHLVRCDFAVRYKGSVLGVLWSPMLPLAQLLVLVFLFQKVVPLNIDAYPAFVFSALLPWTWFSTCLSSSGSLLINNRGLVRRPNFTPATLIITNTLSNMLNYLVVLPILFVMLAIYDKTMTLALLILPLLILIQGVLIVGLSLIIAMLNVFYRDVQHIMSIVLMLLFYMTPVFYQPQAVSENFRILYMFSPIAVLIQGYRAIFFYGTFPEWRSLLFAGTTSIFVCVSGYLLYRFFLHDIIDTI</sequence>
<feature type="transmembrane region" description="Helical" evidence="9">
    <location>
        <begin position="168"/>
        <end position="185"/>
    </location>
</feature>
<evidence type="ECO:0000256" key="1">
    <source>
        <dbReference type="ARBA" id="ARBA00004429"/>
    </source>
</evidence>
<gene>
    <name evidence="11" type="ORF">BROSI_A1619</name>
</gene>
<proteinExistence type="inferred from homology"/>
<keyword evidence="12" id="KW-1185">Reference proteome</keyword>
<evidence type="ECO:0000256" key="8">
    <source>
        <dbReference type="ARBA" id="ARBA00023136"/>
    </source>
</evidence>
<evidence type="ECO:0000256" key="2">
    <source>
        <dbReference type="ARBA" id="ARBA00007783"/>
    </source>
</evidence>
<evidence type="ECO:0000256" key="4">
    <source>
        <dbReference type="ARBA" id="ARBA00022475"/>
    </source>
</evidence>
<feature type="transmembrane region" description="Helical" evidence="9">
    <location>
        <begin position="61"/>
        <end position="85"/>
    </location>
</feature>
<evidence type="ECO:0000313" key="12">
    <source>
        <dbReference type="Proteomes" id="UP000032309"/>
    </source>
</evidence>
<keyword evidence="6 9" id="KW-0812">Transmembrane</keyword>
<keyword evidence="7 9" id="KW-1133">Transmembrane helix</keyword>
<dbReference type="PANTHER" id="PTHR30413:SF8">
    <property type="entry name" value="TRANSPORT PERMEASE PROTEIN"/>
    <property type="match status" value="1"/>
</dbReference>